<dbReference type="CDD" id="cd01392">
    <property type="entry name" value="HTH_LacI"/>
    <property type="match status" value="1"/>
</dbReference>
<evidence type="ECO:0000259" key="4">
    <source>
        <dbReference type="PROSITE" id="PS50932"/>
    </source>
</evidence>
<dbReference type="Gene3D" id="3.40.50.2300">
    <property type="match status" value="2"/>
</dbReference>
<keyword evidence="1" id="KW-0805">Transcription regulation</keyword>
<evidence type="ECO:0000313" key="5">
    <source>
        <dbReference type="EMBL" id="OEO29235.1"/>
    </source>
</evidence>
<dbReference type="PROSITE" id="PS50932">
    <property type="entry name" value="HTH_LACI_2"/>
    <property type="match status" value="1"/>
</dbReference>
<dbReference type="InterPro" id="IPR010982">
    <property type="entry name" value="Lambda_DNA-bd_dom_sf"/>
</dbReference>
<evidence type="ECO:0000256" key="3">
    <source>
        <dbReference type="ARBA" id="ARBA00023163"/>
    </source>
</evidence>
<keyword evidence="6" id="KW-1185">Reference proteome</keyword>
<organism evidence="5 6">
    <name type="scientific">Devosia insulae DS-56</name>
    <dbReference type="NCBI Taxonomy" id="1116389"/>
    <lineage>
        <taxon>Bacteria</taxon>
        <taxon>Pseudomonadati</taxon>
        <taxon>Pseudomonadota</taxon>
        <taxon>Alphaproteobacteria</taxon>
        <taxon>Hyphomicrobiales</taxon>
        <taxon>Devosiaceae</taxon>
        <taxon>Devosia</taxon>
    </lineage>
</organism>
<dbReference type="InterPro" id="IPR046335">
    <property type="entry name" value="LacI/GalR-like_sensor"/>
</dbReference>
<reference evidence="5 6" key="1">
    <citation type="journal article" date="2015" name="Genome Announc.">
        <title>Genome Assemblies of Three Soil-Associated Devosia species: D. insulae, D. limi, and D. soli.</title>
        <authorList>
            <person name="Hassan Y.I."/>
            <person name="Lepp D."/>
            <person name="Zhou T."/>
        </authorList>
    </citation>
    <scope>NUCLEOTIDE SEQUENCE [LARGE SCALE GENOMIC DNA]</scope>
    <source>
        <strain evidence="5 6">DS-56</strain>
    </source>
</reference>
<dbReference type="InterPro" id="IPR028082">
    <property type="entry name" value="Peripla_BP_I"/>
</dbReference>
<gene>
    <name evidence="5" type="ORF">VW23_002285</name>
</gene>
<proteinExistence type="predicted"/>
<comment type="caution">
    <text evidence="5">The sequence shown here is derived from an EMBL/GenBank/DDBJ whole genome shotgun (WGS) entry which is preliminary data.</text>
</comment>
<dbReference type="Pfam" id="PF00356">
    <property type="entry name" value="LacI"/>
    <property type="match status" value="1"/>
</dbReference>
<protein>
    <recommendedName>
        <fullName evidence="4">HTH lacI-type domain-containing protein</fullName>
    </recommendedName>
</protein>
<dbReference type="Gene3D" id="1.10.260.40">
    <property type="entry name" value="lambda repressor-like DNA-binding domains"/>
    <property type="match status" value="1"/>
</dbReference>
<accession>A0A1E5XKY7</accession>
<dbReference type="OrthoDB" id="7170131at2"/>
<dbReference type="PANTHER" id="PTHR30146">
    <property type="entry name" value="LACI-RELATED TRANSCRIPTIONAL REPRESSOR"/>
    <property type="match status" value="1"/>
</dbReference>
<dbReference type="AlphaFoldDB" id="A0A1E5XKY7"/>
<name>A0A1E5XKY7_9HYPH</name>
<dbReference type="RefSeq" id="WP_069911498.1">
    <property type="nucleotide sequence ID" value="NZ_LAJE02000301.1"/>
</dbReference>
<dbReference type="EMBL" id="LAJE02000301">
    <property type="protein sequence ID" value="OEO29235.1"/>
    <property type="molecule type" value="Genomic_DNA"/>
</dbReference>
<sequence>MGDADRRNGAGRPVRVEDVARVAGVSPITVSRALSYPDKVKEETRARILEAVAQTGYVVNRFASSLRSGRSNVITVFVSSLLNPHFATSVQGIVDSVEGSGYHLMFAQTGYSEMLEIDVVESVLPFRPAGVVFTGVVRADKTRQALQKLGIPVMEMWGNRPDPIDMLVGSSSYDAGRLMGEHFGERGFGKVAYSGHTIERTAQRIEGFRHGLAKHGLALELIHPMDGTRTFADGMHAFDAILEQLPGCDAIFFGTDVLAAGAMTRALDRGIAVPGQGAIAGYGDLEFTQHVRPSLTSLQVSSYEMGREAGRMLIPSLIHSCRCRRAT</sequence>
<dbReference type="SMART" id="SM00354">
    <property type="entry name" value="HTH_LACI"/>
    <property type="match status" value="1"/>
</dbReference>
<dbReference type="Pfam" id="PF13377">
    <property type="entry name" value="Peripla_BP_3"/>
    <property type="match status" value="1"/>
</dbReference>
<dbReference type="Proteomes" id="UP000095463">
    <property type="component" value="Unassembled WGS sequence"/>
</dbReference>
<dbReference type="GO" id="GO:0003700">
    <property type="term" value="F:DNA-binding transcription factor activity"/>
    <property type="evidence" value="ECO:0007669"/>
    <property type="project" value="TreeGrafter"/>
</dbReference>
<dbReference type="SUPFAM" id="SSF47413">
    <property type="entry name" value="lambda repressor-like DNA-binding domains"/>
    <property type="match status" value="1"/>
</dbReference>
<keyword evidence="3" id="KW-0804">Transcription</keyword>
<feature type="domain" description="HTH lacI-type" evidence="4">
    <location>
        <begin position="14"/>
        <end position="68"/>
    </location>
</feature>
<evidence type="ECO:0000313" key="6">
    <source>
        <dbReference type="Proteomes" id="UP000095463"/>
    </source>
</evidence>
<dbReference type="SUPFAM" id="SSF53822">
    <property type="entry name" value="Periplasmic binding protein-like I"/>
    <property type="match status" value="1"/>
</dbReference>
<dbReference type="InterPro" id="IPR000843">
    <property type="entry name" value="HTH_LacI"/>
</dbReference>
<evidence type="ECO:0000256" key="1">
    <source>
        <dbReference type="ARBA" id="ARBA00023015"/>
    </source>
</evidence>
<dbReference type="CDD" id="cd01575">
    <property type="entry name" value="PBP1_GntR"/>
    <property type="match status" value="1"/>
</dbReference>
<dbReference type="PROSITE" id="PS00356">
    <property type="entry name" value="HTH_LACI_1"/>
    <property type="match status" value="1"/>
</dbReference>
<evidence type="ECO:0000256" key="2">
    <source>
        <dbReference type="ARBA" id="ARBA00023125"/>
    </source>
</evidence>
<dbReference type="PANTHER" id="PTHR30146:SF33">
    <property type="entry name" value="TRANSCRIPTIONAL REGULATOR"/>
    <property type="match status" value="1"/>
</dbReference>
<keyword evidence="2" id="KW-0238">DNA-binding</keyword>
<dbReference type="GO" id="GO:0000976">
    <property type="term" value="F:transcription cis-regulatory region binding"/>
    <property type="evidence" value="ECO:0007669"/>
    <property type="project" value="TreeGrafter"/>
</dbReference>